<dbReference type="Proteomes" id="UP000295689">
    <property type="component" value="Unassembled WGS sequence"/>
</dbReference>
<dbReference type="InterPro" id="IPR036388">
    <property type="entry name" value="WH-like_DNA-bd_sf"/>
</dbReference>
<comment type="caution">
    <text evidence="2">The sequence shown here is derived from an EMBL/GenBank/DDBJ whole genome shotgun (WGS) entry which is preliminary data.</text>
</comment>
<dbReference type="RefSeq" id="WP_132010174.1">
    <property type="nucleotide sequence ID" value="NZ_JABUHM010000013.1"/>
</dbReference>
<evidence type="ECO:0000313" key="2">
    <source>
        <dbReference type="EMBL" id="TCN22340.1"/>
    </source>
</evidence>
<dbReference type="Gene3D" id="1.10.10.10">
    <property type="entry name" value="Winged helix-like DNA-binding domain superfamily/Winged helix DNA-binding domain"/>
    <property type="match status" value="1"/>
</dbReference>
<dbReference type="EMBL" id="SLVV01000011">
    <property type="protein sequence ID" value="TCN22340.1"/>
    <property type="molecule type" value="Genomic_DNA"/>
</dbReference>
<feature type="domain" description="Transcription regulator PadR N-terminal" evidence="1">
    <location>
        <begin position="54"/>
        <end position="116"/>
    </location>
</feature>
<dbReference type="SUPFAM" id="SSF46785">
    <property type="entry name" value="Winged helix' DNA-binding domain"/>
    <property type="match status" value="1"/>
</dbReference>
<proteinExistence type="predicted"/>
<protein>
    <submittedName>
        <fullName evidence="2">PadR family transcriptional regulator</fullName>
    </submittedName>
</protein>
<sequence length="135" mass="15668">MEERLKKLRKSMKETTFRNVNFTEDQQESIRKAISKSGESDEMIYSAILQLTTIEKTGYDLAKVILARGIKRFEDNEGLLYTLLHGMEQKGYLHIRWDEEGAKYYRISDKGRKVLARSEGKATKKKLAFSELLEG</sequence>
<organism evidence="2 3">
    <name type="scientific">Mesobacillus foraminis</name>
    <dbReference type="NCBI Taxonomy" id="279826"/>
    <lineage>
        <taxon>Bacteria</taxon>
        <taxon>Bacillati</taxon>
        <taxon>Bacillota</taxon>
        <taxon>Bacilli</taxon>
        <taxon>Bacillales</taxon>
        <taxon>Bacillaceae</taxon>
        <taxon>Mesobacillus</taxon>
    </lineage>
</organism>
<evidence type="ECO:0000313" key="3">
    <source>
        <dbReference type="Proteomes" id="UP000295689"/>
    </source>
</evidence>
<dbReference type="Pfam" id="PF03551">
    <property type="entry name" value="PadR"/>
    <property type="match status" value="1"/>
</dbReference>
<dbReference type="InterPro" id="IPR036390">
    <property type="entry name" value="WH_DNA-bd_sf"/>
</dbReference>
<name>A0A4V2RCV0_9BACI</name>
<dbReference type="InterPro" id="IPR005149">
    <property type="entry name" value="Tscrpt_reg_PadR_N"/>
</dbReference>
<evidence type="ECO:0000259" key="1">
    <source>
        <dbReference type="Pfam" id="PF03551"/>
    </source>
</evidence>
<reference evidence="2 3" key="1">
    <citation type="journal article" date="2015" name="Stand. Genomic Sci.">
        <title>Genomic Encyclopedia of Bacterial and Archaeal Type Strains, Phase III: the genomes of soil and plant-associated and newly described type strains.</title>
        <authorList>
            <person name="Whitman W.B."/>
            <person name="Woyke T."/>
            <person name="Klenk H.P."/>
            <person name="Zhou Y."/>
            <person name="Lilburn T.G."/>
            <person name="Beck B.J."/>
            <person name="De Vos P."/>
            <person name="Vandamme P."/>
            <person name="Eisen J.A."/>
            <person name="Garrity G."/>
            <person name="Hugenholtz P."/>
            <person name="Kyrpides N.C."/>
        </authorList>
    </citation>
    <scope>NUCLEOTIDE SEQUENCE [LARGE SCALE GENOMIC DNA]</scope>
    <source>
        <strain evidence="2 3">CV53</strain>
    </source>
</reference>
<dbReference type="NCBIfam" id="NF006931">
    <property type="entry name" value="PRK09416.1"/>
    <property type="match status" value="1"/>
</dbReference>
<dbReference type="AlphaFoldDB" id="A0A4V2RCV0"/>
<gene>
    <name evidence="2" type="ORF">EV146_111180</name>
</gene>
<accession>A0A4V2RCV0</accession>
<keyword evidence="3" id="KW-1185">Reference proteome</keyword>